<evidence type="ECO:0000256" key="1">
    <source>
        <dbReference type="SAM" id="MobiDB-lite"/>
    </source>
</evidence>
<feature type="compositionally biased region" description="Polar residues" evidence="1">
    <location>
        <begin position="93"/>
        <end position="105"/>
    </location>
</feature>
<reference evidence="2 3" key="1">
    <citation type="journal article" date="2024" name="Arch. Microbiol.">
        <title>Corallococcus caeni sp. nov., a novel myxobacterium isolated from activated sludge.</title>
        <authorList>
            <person name="Tomita S."/>
            <person name="Nakai R."/>
            <person name="Kuroda K."/>
            <person name="Kurashita H."/>
            <person name="Hatamoto M."/>
            <person name="Yamaguchi T."/>
            <person name="Narihiro T."/>
        </authorList>
    </citation>
    <scope>NUCLEOTIDE SEQUENCE [LARGE SCALE GENOMIC DNA]</scope>
    <source>
        <strain evidence="2 3">NO1</strain>
    </source>
</reference>
<gene>
    <name evidence="2" type="ORF">ASNO1_63050</name>
</gene>
<organism evidence="2 3">
    <name type="scientific">Corallococcus caeni</name>
    <dbReference type="NCBI Taxonomy" id="3082388"/>
    <lineage>
        <taxon>Bacteria</taxon>
        <taxon>Pseudomonadati</taxon>
        <taxon>Myxococcota</taxon>
        <taxon>Myxococcia</taxon>
        <taxon>Myxococcales</taxon>
        <taxon>Cystobacterineae</taxon>
        <taxon>Myxococcaceae</taxon>
        <taxon>Corallococcus</taxon>
    </lineage>
</organism>
<keyword evidence="3" id="KW-1185">Reference proteome</keyword>
<comment type="caution">
    <text evidence="2">The sequence shown here is derived from an EMBL/GenBank/DDBJ whole genome shotgun (WGS) entry which is preliminary data.</text>
</comment>
<evidence type="ECO:0008006" key="4">
    <source>
        <dbReference type="Google" id="ProtNLM"/>
    </source>
</evidence>
<accession>A0ABQ6R2C4</accession>
<evidence type="ECO:0000313" key="3">
    <source>
        <dbReference type="Proteomes" id="UP001342631"/>
    </source>
</evidence>
<protein>
    <recommendedName>
        <fullName evidence="4">SPOR domain-containing protein</fullName>
    </recommendedName>
</protein>
<dbReference type="EMBL" id="BTTX01000007">
    <property type="protein sequence ID" value="GMU10051.1"/>
    <property type="molecule type" value="Genomic_DNA"/>
</dbReference>
<sequence length="308" mass="33361">MGVGNRSTLGSVFMLFLGVAVPRTLSAAPPAQDGLELKRFKASEKTDAMYVLRATGCRKAGDTCQLELELSGASGEQRKVKLPDGMAHGLQQEPRTAASSESWTSGEEERNVTTSVQPVRLTSEAWGLLVTQQSGFEHVHRRHRLYAVKDGGVTEAWNGDENFAGPEQSFVGPYPLTPGSPVEGFFREYAFLSADAESGEPDQWKLDAYRWDAAGRKAVKELQHRPGRYAAIIGSFKTVQEAMAYRDGAQQDQGCAAGFLVLASTPLKRLTPGLFIVTRIHAGKKAAEAAVQTARTCNPKISGYVKAL</sequence>
<evidence type="ECO:0000313" key="2">
    <source>
        <dbReference type="EMBL" id="GMU10051.1"/>
    </source>
</evidence>
<name>A0ABQ6R2C4_9BACT</name>
<feature type="region of interest" description="Disordered" evidence="1">
    <location>
        <begin position="86"/>
        <end position="115"/>
    </location>
</feature>
<proteinExistence type="predicted"/>
<dbReference type="Proteomes" id="UP001342631">
    <property type="component" value="Unassembled WGS sequence"/>
</dbReference>